<name>T0GPC0_9LEPT</name>
<dbReference type="NCBIfam" id="NF010584">
    <property type="entry name" value="PRK13977.1"/>
    <property type="match status" value="1"/>
</dbReference>
<dbReference type="Proteomes" id="UP000015454">
    <property type="component" value="Unassembled WGS sequence"/>
</dbReference>
<dbReference type="AlphaFoldDB" id="T0GPC0"/>
<dbReference type="PANTHER" id="PTHR37417">
    <property type="entry name" value="67 KDA MYOSIN-CROSS-REACTIVE ANTIGEN FAMILY PROTEIN (AFU_ORTHOLOGUE AFUA_5G09970)"/>
    <property type="match status" value="1"/>
</dbReference>
<dbReference type="Gene3D" id="3.50.50.60">
    <property type="entry name" value="FAD/NAD(P)-binding domain"/>
    <property type="match status" value="2"/>
</dbReference>
<reference evidence="1" key="1">
    <citation type="submission" date="2013-05" db="EMBL/GenBank/DDBJ databases">
        <authorList>
            <person name="Harkins D.M."/>
            <person name="Durkin A.S."/>
            <person name="Brinkac L.M."/>
            <person name="Haft D.H."/>
            <person name="Selengut J.D."/>
            <person name="Sanka R."/>
            <person name="DePew J."/>
            <person name="Purushe J."/>
            <person name="Hartskeerl R.A."/>
            <person name="Ahmed A."/>
            <person name="van der Linden H."/>
            <person name="Goris M.G.A."/>
            <person name="Vinetz J.M."/>
            <person name="Sutton G.G."/>
            <person name="Nierman W.C."/>
            <person name="Fouts D.E."/>
        </authorList>
    </citation>
    <scope>NUCLEOTIDE SEQUENCE [LARGE SCALE GENOMIC DNA]</scope>
    <source>
        <strain evidence="1">5399</strain>
    </source>
</reference>
<dbReference type="InterPro" id="IPR036188">
    <property type="entry name" value="FAD/NAD-bd_sf"/>
</dbReference>
<dbReference type="GO" id="GO:0006631">
    <property type="term" value="P:fatty acid metabolic process"/>
    <property type="evidence" value="ECO:0007669"/>
    <property type="project" value="InterPro"/>
</dbReference>
<dbReference type="Gene3D" id="3.30.9.80">
    <property type="match status" value="1"/>
</dbReference>
<evidence type="ECO:0000313" key="2">
    <source>
        <dbReference type="Proteomes" id="UP000015454"/>
    </source>
</evidence>
<organism evidence="1 2">
    <name type="scientific">Leptospira broomii serovar Hurstbridge str. 5399</name>
    <dbReference type="NCBI Taxonomy" id="1049789"/>
    <lineage>
        <taxon>Bacteria</taxon>
        <taxon>Pseudomonadati</taxon>
        <taxon>Spirochaetota</taxon>
        <taxon>Spirochaetia</taxon>
        <taxon>Leptospirales</taxon>
        <taxon>Leptospiraceae</taxon>
        <taxon>Leptospira</taxon>
    </lineage>
</organism>
<keyword evidence="2" id="KW-1185">Reference proteome</keyword>
<proteinExistence type="predicted"/>
<dbReference type="Pfam" id="PF06100">
    <property type="entry name" value="MCRA"/>
    <property type="match status" value="1"/>
</dbReference>
<evidence type="ECO:0008006" key="3">
    <source>
        <dbReference type="Google" id="ProtNLM"/>
    </source>
</evidence>
<gene>
    <name evidence="1" type="ORF">LEP1GSC050_0549</name>
</gene>
<dbReference type="GO" id="GO:0071949">
    <property type="term" value="F:FAD binding"/>
    <property type="evidence" value="ECO:0007669"/>
    <property type="project" value="InterPro"/>
</dbReference>
<sequence length="544" mass="61851">MGIAGEKKMKKEKKLSSNNKENIENRAYLVGGGIASLSAAAFLIRDAGFPGNKISILEESAISGGSLDGSGTPRGGYVIRGGRMMNLSYLCTYDLFSSIPSYIEPKISVYQEILNFNRKIKSHSLSRVVESGRKIDVTKMGFNHKNRMELLRLLVKSEESCGANQIRDFFSDSFFETNFWYMWATMFAFQPWHSLVEFKRYLHRFIHEFPRINTLAGVDRTPLNQFDSLVLPLQKWLKEKGVKFEYGCRVIDIDFQTDAIQKKAVGIRYTQKGRIKNTSLNEKDLLLITLGSMTEGSSLGSMKKAPKLLSKKAGGSWPLWEKIASKNNEFGNPKIFDERIAESKWESFTVTFKDPTFFDRMEKFTGNKAGTGGLVTFKDSNWLMSIVLAHQPHFLKQPANIQVCWGYGLFPDKIGNFVHKRMSDCTGEEILNELLGHLRFDDDRRKIINHAICIPCMMPFITSQFLTRQTGDRPAVVPNGSVNFGFIGQFCEIPDDVVFTVEYSVRAARMAVYSLLNIKKEIPKVYKDPNTLKILFEATKTMFR</sequence>
<dbReference type="GO" id="GO:0050151">
    <property type="term" value="F:oleate hydratase activity"/>
    <property type="evidence" value="ECO:0007669"/>
    <property type="project" value="InterPro"/>
</dbReference>
<dbReference type="SUPFAM" id="SSF51905">
    <property type="entry name" value="FAD/NAD(P)-binding domain"/>
    <property type="match status" value="1"/>
</dbReference>
<dbReference type="InterPro" id="IPR010354">
    <property type="entry name" value="Oleate_hydratase"/>
</dbReference>
<evidence type="ECO:0000313" key="1">
    <source>
        <dbReference type="EMBL" id="EQA47168.1"/>
    </source>
</evidence>
<protein>
    <recommendedName>
        <fullName evidence="3">Oleate hydratase</fullName>
    </recommendedName>
</protein>
<dbReference type="PANTHER" id="PTHR37417:SF2">
    <property type="entry name" value="67 KDA MYOSIN-CROSS-REACTIVE ANTIGEN FAMILY PROTEIN (AFU_ORTHOLOGUE AFUA_5G09970)"/>
    <property type="match status" value="1"/>
</dbReference>
<comment type="caution">
    <text evidence="1">The sequence shown here is derived from an EMBL/GenBank/DDBJ whole genome shotgun (WGS) entry which is preliminary data.</text>
</comment>
<dbReference type="EMBL" id="AHMO02000004">
    <property type="protein sequence ID" value="EQA47168.1"/>
    <property type="molecule type" value="Genomic_DNA"/>
</dbReference>
<accession>T0GPC0</accession>